<keyword evidence="8" id="KW-0547">Nucleotide-binding</keyword>
<dbReference type="EMBL" id="JH600070">
    <property type="protein sequence ID" value="EIJ44095.1"/>
    <property type="molecule type" value="Genomic_DNA"/>
</dbReference>
<comment type="subunit">
    <text evidence="6">Homotetramer. Forms an RuvA(8)-RuvB(12)-Holliday junction (HJ) complex. HJ DNA is sandwiched between 2 RuvA tetramers; dsDNA enters through RuvA and exits via RuvB. An RuvB hexamer assembles on each DNA strand where it exits the tetramer. Each RuvB hexamer is contacted by two RuvA subunits (via domain III) on 2 adjacent RuvB subunits; this complex drives branch migration. In the full resolvosome a probable DNA-RuvA(4)-RuvB(12)-RuvC(2) complex forms which resolves the HJ.</text>
</comment>
<keyword evidence="4 6" id="KW-0233">DNA recombination</keyword>
<reference evidence="8 9" key="1">
    <citation type="submission" date="2011-11" db="EMBL/GenBank/DDBJ databases">
        <title>Improved High-Quality Draft sequence of Beggiatoa alba B18lD.</title>
        <authorList>
            <consortium name="US DOE Joint Genome Institute"/>
            <person name="Lucas S."/>
            <person name="Han J."/>
            <person name="Lapidus A."/>
            <person name="Cheng J.-F."/>
            <person name="Goodwin L."/>
            <person name="Pitluck S."/>
            <person name="Peters L."/>
            <person name="Mikhailova N."/>
            <person name="Held B."/>
            <person name="Detter J.C."/>
            <person name="Han C."/>
            <person name="Tapia R."/>
            <person name="Land M."/>
            <person name="Hauser L."/>
            <person name="Kyrpides N."/>
            <person name="Ivanova N."/>
            <person name="Pagani I."/>
            <person name="Samuel K."/>
            <person name="Teske A."/>
            <person name="Mueller J."/>
            <person name="Woyke T."/>
        </authorList>
    </citation>
    <scope>NUCLEOTIDE SEQUENCE [LARGE SCALE GENOMIC DNA]</scope>
    <source>
        <strain evidence="8 9">B18LD</strain>
    </source>
</reference>
<dbReference type="InterPro" id="IPR003583">
    <property type="entry name" value="Hlx-hairpin-Hlx_DNA-bd_motif"/>
</dbReference>
<dbReference type="eggNOG" id="COG0632">
    <property type="taxonomic scope" value="Bacteria"/>
</dbReference>
<dbReference type="GO" id="GO:0006310">
    <property type="term" value="P:DNA recombination"/>
    <property type="evidence" value="ECO:0007669"/>
    <property type="project" value="UniProtKB-UniRule"/>
</dbReference>
<dbReference type="SUPFAM" id="SSF47781">
    <property type="entry name" value="RuvA domain 2-like"/>
    <property type="match status" value="1"/>
</dbReference>
<dbReference type="InterPro" id="IPR013849">
    <property type="entry name" value="DNA_helicase_Holl-junc_RuvA_I"/>
</dbReference>
<dbReference type="STRING" id="395493.BegalDRAFT_3276"/>
<dbReference type="HOGENOM" id="CLU_087936_0_0_6"/>
<dbReference type="GO" id="GO:0009378">
    <property type="term" value="F:four-way junction helicase activity"/>
    <property type="evidence" value="ECO:0007669"/>
    <property type="project" value="InterPro"/>
</dbReference>
<dbReference type="RefSeq" id="WP_002691857.1">
    <property type="nucleotide sequence ID" value="NZ_JH600070.1"/>
</dbReference>
<evidence type="ECO:0000313" key="9">
    <source>
        <dbReference type="Proteomes" id="UP000005744"/>
    </source>
</evidence>
<dbReference type="SUPFAM" id="SSF46929">
    <property type="entry name" value="DNA helicase RuvA subunit, C-terminal domain"/>
    <property type="match status" value="1"/>
</dbReference>
<dbReference type="NCBIfam" id="TIGR00084">
    <property type="entry name" value="ruvA"/>
    <property type="match status" value="1"/>
</dbReference>
<dbReference type="Pfam" id="PF14520">
    <property type="entry name" value="HHH_5"/>
    <property type="match status" value="1"/>
</dbReference>
<name>I3CKF2_9GAMM</name>
<dbReference type="SMART" id="SM00278">
    <property type="entry name" value="HhH1"/>
    <property type="match status" value="2"/>
</dbReference>
<evidence type="ECO:0000256" key="3">
    <source>
        <dbReference type="ARBA" id="ARBA00023125"/>
    </source>
</evidence>
<dbReference type="Proteomes" id="UP000005744">
    <property type="component" value="Unassembled WGS sequence"/>
</dbReference>
<gene>
    <name evidence="6" type="primary">ruvA</name>
    <name evidence="8" type="ORF">BegalDRAFT_3276</name>
</gene>
<dbReference type="GO" id="GO:0048476">
    <property type="term" value="C:Holliday junction resolvase complex"/>
    <property type="evidence" value="ECO:0007669"/>
    <property type="project" value="UniProtKB-UniRule"/>
</dbReference>
<keyword evidence="8" id="KW-0347">Helicase</keyword>
<dbReference type="Gene3D" id="1.10.8.10">
    <property type="entry name" value="DNA helicase RuvA subunit, C-terminal domain"/>
    <property type="match status" value="1"/>
</dbReference>
<evidence type="ECO:0000256" key="4">
    <source>
        <dbReference type="ARBA" id="ARBA00023172"/>
    </source>
</evidence>
<feature type="domain" description="Helix-hairpin-helix DNA-binding motif class 1" evidence="7">
    <location>
        <begin position="73"/>
        <end position="92"/>
    </location>
</feature>
<comment type="subcellular location">
    <subcellularLocation>
        <location evidence="6">Cytoplasm</location>
    </subcellularLocation>
</comment>
<dbReference type="HAMAP" id="MF_00031">
    <property type="entry name" value="DNA_HJ_migration_RuvA"/>
    <property type="match status" value="1"/>
</dbReference>
<feature type="domain" description="Helix-hairpin-helix DNA-binding motif class 1" evidence="7">
    <location>
        <begin position="108"/>
        <end position="127"/>
    </location>
</feature>
<accession>I3CKF2</accession>
<protein>
    <recommendedName>
        <fullName evidence="6">Holliday junction branch migration complex subunit RuvA</fullName>
    </recommendedName>
</protein>
<evidence type="ECO:0000256" key="1">
    <source>
        <dbReference type="ARBA" id="ARBA00022490"/>
    </source>
</evidence>
<keyword evidence="8" id="KW-0378">Hydrolase</keyword>
<evidence type="ECO:0000256" key="2">
    <source>
        <dbReference type="ARBA" id="ARBA00022763"/>
    </source>
</evidence>
<dbReference type="CDD" id="cd14332">
    <property type="entry name" value="UBA_RuvA_C"/>
    <property type="match status" value="1"/>
</dbReference>
<keyword evidence="9" id="KW-1185">Reference proteome</keyword>
<keyword evidence="1 6" id="KW-0963">Cytoplasm</keyword>
<organism evidence="8 9">
    <name type="scientific">Beggiatoa alba B18LD</name>
    <dbReference type="NCBI Taxonomy" id="395493"/>
    <lineage>
        <taxon>Bacteria</taxon>
        <taxon>Pseudomonadati</taxon>
        <taxon>Pseudomonadota</taxon>
        <taxon>Gammaproteobacteria</taxon>
        <taxon>Thiotrichales</taxon>
        <taxon>Thiotrichaceae</taxon>
        <taxon>Beggiatoa</taxon>
    </lineage>
</organism>
<dbReference type="AlphaFoldDB" id="I3CKF2"/>
<keyword evidence="3 6" id="KW-0238">DNA-binding</keyword>
<dbReference type="GO" id="GO:0005737">
    <property type="term" value="C:cytoplasm"/>
    <property type="evidence" value="ECO:0007669"/>
    <property type="project" value="UniProtKB-SubCell"/>
</dbReference>
<comment type="domain">
    <text evidence="6">Has three domains with a flexible linker between the domains II and III and assumes an 'L' shape. Domain III is highly mobile and contacts RuvB.</text>
</comment>
<dbReference type="InterPro" id="IPR036267">
    <property type="entry name" value="RuvA_C_sf"/>
</dbReference>
<comment type="caution">
    <text evidence="6">Lacks conserved residue(s) required for the propagation of feature annotation.</text>
</comment>
<comment type="similarity">
    <text evidence="6">Belongs to the RuvA family.</text>
</comment>
<keyword evidence="2 6" id="KW-0227">DNA damage</keyword>
<dbReference type="OrthoDB" id="5293449at2"/>
<proteinExistence type="inferred from homology"/>
<keyword evidence="8" id="KW-0067">ATP-binding</keyword>
<dbReference type="SUPFAM" id="SSF50249">
    <property type="entry name" value="Nucleic acid-binding proteins"/>
    <property type="match status" value="1"/>
</dbReference>
<dbReference type="GO" id="GO:0009379">
    <property type="term" value="C:Holliday junction helicase complex"/>
    <property type="evidence" value="ECO:0007669"/>
    <property type="project" value="InterPro"/>
</dbReference>
<feature type="region of interest" description="Domain I" evidence="6">
    <location>
        <begin position="1"/>
        <end position="64"/>
    </location>
</feature>
<evidence type="ECO:0000256" key="5">
    <source>
        <dbReference type="ARBA" id="ARBA00023204"/>
    </source>
</evidence>
<dbReference type="Gene3D" id="2.40.50.140">
    <property type="entry name" value="Nucleic acid-binding proteins"/>
    <property type="match status" value="1"/>
</dbReference>
<evidence type="ECO:0000256" key="6">
    <source>
        <dbReference type="HAMAP-Rule" id="MF_00031"/>
    </source>
</evidence>
<dbReference type="InterPro" id="IPR000085">
    <property type="entry name" value="RuvA"/>
</dbReference>
<evidence type="ECO:0000259" key="7">
    <source>
        <dbReference type="SMART" id="SM00278"/>
    </source>
</evidence>
<comment type="function">
    <text evidence="6">The RuvA-RuvB-RuvC complex processes Holliday junction (HJ) DNA during genetic recombination and DNA repair, while the RuvA-RuvB complex plays an important role in the rescue of blocked DNA replication forks via replication fork reversal (RFR). RuvA specifically binds to HJ cruciform DNA, conferring on it an open structure. The RuvB hexamer acts as an ATP-dependent pump, pulling dsDNA into and through the RuvAB complex. HJ branch migration allows RuvC to scan DNA until it finds its consensus sequence, where it cleaves and resolves the cruciform DNA.</text>
</comment>
<feature type="region of interest" description="Domain III" evidence="6">
    <location>
        <begin position="146"/>
        <end position="208"/>
    </location>
</feature>
<dbReference type="InterPro" id="IPR011114">
    <property type="entry name" value="RuvA_C"/>
</dbReference>
<dbReference type="GO" id="GO:0000400">
    <property type="term" value="F:four-way junction DNA binding"/>
    <property type="evidence" value="ECO:0007669"/>
    <property type="project" value="UniProtKB-UniRule"/>
</dbReference>
<dbReference type="Pfam" id="PF07499">
    <property type="entry name" value="RuvA_C"/>
    <property type="match status" value="1"/>
</dbReference>
<dbReference type="GO" id="GO:0006281">
    <property type="term" value="P:DNA repair"/>
    <property type="evidence" value="ECO:0007669"/>
    <property type="project" value="UniProtKB-UniRule"/>
</dbReference>
<dbReference type="InterPro" id="IPR012340">
    <property type="entry name" value="NA-bd_OB-fold"/>
</dbReference>
<dbReference type="Pfam" id="PF01330">
    <property type="entry name" value="RuvA_N"/>
    <property type="match status" value="1"/>
</dbReference>
<dbReference type="Gene3D" id="1.10.150.20">
    <property type="entry name" value="5' to 3' exonuclease, C-terminal subdomain"/>
    <property type="match status" value="1"/>
</dbReference>
<evidence type="ECO:0000313" key="8">
    <source>
        <dbReference type="EMBL" id="EIJ44095.1"/>
    </source>
</evidence>
<dbReference type="InterPro" id="IPR010994">
    <property type="entry name" value="RuvA_2-like"/>
</dbReference>
<dbReference type="GO" id="GO:0005524">
    <property type="term" value="F:ATP binding"/>
    <property type="evidence" value="ECO:0007669"/>
    <property type="project" value="InterPro"/>
</dbReference>
<keyword evidence="5 6" id="KW-0234">DNA repair</keyword>
<sequence length="208" mass="22607">MISRLRGLLLEKSPPILVIDVQGVGYEVEAPMSTFYKLPDLNQSVSLFTHLLIREDAHHLVGFISDAERRMFRELIRVNGVGAKLALGILSAMELGTFASSIQQGNTAQLIKIPGVGKKTAERLVIEMRDRLTTFITDAPNHSATSSASSALVQGLISPVDDAISALIALGYKPQEATRWVQAVTSESTEKISSEILIKRALQAALKQ</sequence>